<evidence type="ECO:0000256" key="5">
    <source>
        <dbReference type="SAM" id="Phobius"/>
    </source>
</evidence>
<feature type="transmembrane region" description="Helical" evidence="5">
    <location>
        <begin position="333"/>
        <end position="354"/>
    </location>
</feature>
<gene>
    <name evidence="7" type="ORF">V8G58_10365</name>
</gene>
<dbReference type="SUPFAM" id="SSF103473">
    <property type="entry name" value="MFS general substrate transporter"/>
    <property type="match status" value="1"/>
</dbReference>
<feature type="transmembrane region" description="Helical" evidence="5">
    <location>
        <begin position="246"/>
        <end position="264"/>
    </location>
</feature>
<keyword evidence="8" id="KW-1185">Reference proteome</keyword>
<comment type="subcellular location">
    <subcellularLocation>
        <location evidence="1">Membrane</location>
        <topology evidence="1">Multi-pass membrane protein</topology>
    </subcellularLocation>
</comment>
<feature type="transmembrane region" description="Helical" evidence="5">
    <location>
        <begin position="12"/>
        <end position="34"/>
    </location>
</feature>
<name>A0ABW7MZV0_9FLAO</name>
<accession>A0ABW7MZV0</accession>
<feature type="transmembrane region" description="Helical" evidence="5">
    <location>
        <begin position="46"/>
        <end position="68"/>
    </location>
</feature>
<dbReference type="Pfam" id="PF07690">
    <property type="entry name" value="MFS_1"/>
    <property type="match status" value="1"/>
</dbReference>
<evidence type="ECO:0000256" key="2">
    <source>
        <dbReference type="ARBA" id="ARBA00022692"/>
    </source>
</evidence>
<evidence type="ECO:0000256" key="4">
    <source>
        <dbReference type="ARBA" id="ARBA00023136"/>
    </source>
</evidence>
<feature type="transmembrane region" description="Helical" evidence="5">
    <location>
        <begin position="106"/>
        <end position="126"/>
    </location>
</feature>
<evidence type="ECO:0000256" key="3">
    <source>
        <dbReference type="ARBA" id="ARBA00022989"/>
    </source>
</evidence>
<protein>
    <submittedName>
        <fullName evidence="7">MFS transporter</fullName>
    </submittedName>
</protein>
<reference evidence="7 8" key="1">
    <citation type="submission" date="2024-02" db="EMBL/GenBank/DDBJ databases">
        <title>A Gaetbulibacter species isolated from tidal flats and genomic insights of their niches.</title>
        <authorList>
            <person name="Ye Y."/>
        </authorList>
    </citation>
    <scope>NUCLEOTIDE SEQUENCE [LARGE SCALE GENOMIC DNA]</scope>
    <source>
        <strain evidence="7 8">KYW382</strain>
    </source>
</reference>
<dbReference type="InterPro" id="IPR011701">
    <property type="entry name" value="MFS"/>
</dbReference>
<feature type="transmembrane region" description="Helical" evidence="5">
    <location>
        <begin position="298"/>
        <end position="321"/>
    </location>
</feature>
<dbReference type="CDD" id="cd17393">
    <property type="entry name" value="MFS_MosC_like"/>
    <property type="match status" value="1"/>
</dbReference>
<keyword evidence="4 5" id="KW-0472">Membrane</keyword>
<evidence type="ECO:0000256" key="1">
    <source>
        <dbReference type="ARBA" id="ARBA00004141"/>
    </source>
</evidence>
<dbReference type="InterPro" id="IPR051788">
    <property type="entry name" value="MFS_Transporter"/>
</dbReference>
<dbReference type="PANTHER" id="PTHR23514">
    <property type="entry name" value="BYPASS OF STOP CODON PROTEIN 6"/>
    <property type="match status" value="1"/>
</dbReference>
<evidence type="ECO:0000313" key="7">
    <source>
        <dbReference type="EMBL" id="MFH6772336.1"/>
    </source>
</evidence>
<evidence type="ECO:0000313" key="8">
    <source>
        <dbReference type="Proteomes" id="UP001610100"/>
    </source>
</evidence>
<feature type="transmembrane region" description="Helical" evidence="5">
    <location>
        <begin position="208"/>
        <end position="226"/>
    </location>
</feature>
<feature type="transmembrane region" description="Helical" evidence="5">
    <location>
        <begin position="138"/>
        <end position="160"/>
    </location>
</feature>
<keyword evidence="2 5" id="KW-0812">Transmembrane</keyword>
<dbReference type="RefSeq" id="WP_344737752.1">
    <property type="nucleotide sequence ID" value="NZ_BAABAY010000001.1"/>
</dbReference>
<dbReference type="EMBL" id="JBAWKB010000003">
    <property type="protein sequence ID" value="MFH6772336.1"/>
    <property type="molecule type" value="Genomic_DNA"/>
</dbReference>
<feature type="transmembrane region" description="Helical" evidence="5">
    <location>
        <begin position="80"/>
        <end position="100"/>
    </location>
</feature>
<feature type="transmembrane region" description="Helical" evidence="5">
    <location>
        <begin position="166"/>
        <end position="187"/>
    </location>
</feature>
<comment type="caution">
    <text evidence="7">The sequence shown here is derived from an EMBL/GenBank/DDBJ whole genome shotgun (WGS) entry which is preliminary data.</text>
</comment>
<dbReference type="PANTHER" id="PTHR23514:SF13">
    <property type="entry name" value="INNER MEMBRANE PROTEIN YBJJ"/>
    <property type="match status" value="1"/>
</dbReference>
<dbReference type="Proteomes" id="UP001610100">
    <property type="component" value="Unassembled WGS sequence"/>
</dbReference>
<proteinExistence type="predicted"/>
<evidence type="ECO:0000259" key="6">
    <source>
        <dbReference type="PROSITE" id="PS50850"/>
    </source>
</evidence>
<dbReference type="PROSITE" id="PS50850">
    <property type="entry name" value="MFS"/>
    <property type="match status" value="1"/>
</dbReference>
<feature type="transmembrane region" description="Helical" evidence="5">
    <location>
        <begin position="276"/>
        <end position="292"/>
    </location>
</feature>
<dbReference type="InterPro" id="IPR036259">
    <property type="entry name" value="MFS_trans_sf"/>
</dbReference>
<feature type="transmembrane region" description="Helical" evidence="5">
    <location>
        <begin position="360"/>
        <end position="380"/>
    </location>
</feature>
<organism evidence="7 8">
    <name type="scientific">Gaetbulibacter aestuarii</name>
    <dbReference type="NCBI Taxonomy" id="1502358"/>
    <lineage>
        <taxon>Bacteria</taxon>
        <taxon>Pseudomonadati</taxon>
        <taxon>Bacteroidota</taxon>
        <taxon>Flavobacteriia</taxon>
        <taxon>Flavobacteriales</taxon>
        <taxon>Flavobacteriaceae</taxon>
        <taxon>Gaetbulibacter</taxon>
    </lineage>
</organism>
<dbReference type="InterPro" id="IPR020846">
    <property type="entry name" value="MFS_dom"/>
</dbReference>
<sequence>MGSLRVIFSNIRYFSITWLFASVNLMVGTWVLYIPHIKERLALNDAQIGIALFCLSLGVLLFIPIVPWFSKHVGLGKTSFFAVILFSAAYILPFFVSSFILLCSALFVVGIFLGITDVTMNALVSVTEKRDVSHFMSAAHGFFSLGGAVGAIIGSLLMPFFTNPMYHMACMALLIIVTNLVLQKYYFKVTEDSHHEEQSSFPFKLLKPLFVVAFLTFVIMGSEGSIEHWSTLYLVEVLEVAKDNQIGLGFILFSTCMTIGRFFGDAVSEKLGSLKIIFWGIFIAVFAFVAILSRQFYISLFGFALLGIGLSVIIPELFRIAGNTKNISSSRGISFVSGLGFLGFLLGPVGLGFISKQFSLWASFLFLLCMVTVALIIAFFKMRKA</sequence>
<dbReference type="Gene3D" id="1.20.1250.20">
    <property type="entry name" value="MFS general substrate transporter like domains"/>
    <property type="match status" value="2"/>
</dbReference>
<keyword evidence="3 5" id="KW-1133">Transmembrane helix</keyword>
<feature type="domain" description="Major facilitator superfamily (MFS) profile" evidence="6">
    <location>
        <begin position="10"/>
        <end position="385"/>
    </location>
</feature>